<evidence type="ECO:0000313" key="1">
    <source>
        <dbReference type="EMBL" id="KAL3289586.1"/>
    </source>
</evidence>
<reference evidence="1 2" key="1">
    <citation type="journal article" date="2021" name="BMC Biol.">
        <title>Horizontally acquired antibacterial genes associated with adaptive radiation of ladybird beetles.</title>
        <authorList>
            <person name="Li H.S."/>
            <person name="Tang X.F."/>
            <person name="Huang Y.H."/>
            <person name="Xu Z.Y."/>
            <person name="Chen M.L."/>
            <person name="Du X.Y."/>
            <person name="Qiu B.Y."/>
            <person name="Chen P.T."/>
            <person name="Zhang W."/>
            <person name="Slipinski A."/>
            <person name="Escalona H.E."/>
            <person name="Waterhouse R.M."/>
            <person name="Zwick A."/>
            <person name="Pang H."/>
        </authorList>
    </citation>
    <scope>NUCLEOTIDE SEQUENCE [LARGE SCALE GENOMIC DNA]</scope>
    <source>
        <strain evidence="1">SYSU2018</strain>
    </source>
</reference>
<sequence>MTNKLDIVNYTVDTLICDIFCVMEHWLNDEIKNNMLVPDFKTISCFARKQKSGGGSLIMVRNVMEAEEMDFIRELSVEDQVEMSAVDAALNRISNESFQHILVAGDINADFLKDSKEKVKIEYRELWSPHCISRTFQSYEDIQHLCG</sequence>
<keyword evidence="2" id="KW-1185">Reference proteome</keyword>
<accession>A0ABD2PFN1</accession>
<gene>
    <name evidence="1" type="ORF">HHI36_022999</name>
</gene>
<dbReference type="AlphaFoldDB" id="A0ABD2PFN1"/>
<evidence type="ECO:0000313" key="2">
    <source>
        <dbReference type="Proteomes" id="UP001516400"/>
    </source>
</evidence>
<comment type="caution">
    <text evidence="1">The sequence shown here is derived from an EMBL/GenBank/DDBJ whole genome shotgun (WGS) entry which is preliminary data.</text>
</comment>
<proteinExistence type="predicted"/>
<dbReference type="Proteomes" id="UP001516400">
    <property type="component" value="Unassembled WGS sequence"/>
</dbReference>
<organism evidence="1 2">
    <name type="scientific">Cryptolaemus montrouzieri</name>
    <dbReference type="NCBI Taxonomy" id="559131"/>
    <lineage>
        <taxon>Eukaryota</taxon>
        <taxon>Metazoa</taxon>
        <taxon>Ecdysozoa</taxon>
        <taxon>Arthropoda</taxon>
        <taxon>Hexapoda</taxon>
        <taxon>Insecta</taxon>
        <taxon>Pterygota</taxon>
        <taxon>Neoptera</taxon>
        <taxon>Endopterygota</taxon>
        <taxon>Coleoptera</taxon>
        <taxon>Polyphaga</taxon>
        <taxon>Cucujiformia</taxon>
        <taxon>Coccinelloidea</taxon>
        <taxon>Coccinellidae</taxon>
        <taxon>Scymninae</taxon>
        <taxon>Scymnini</taxon>
        <taxon>Cryptolaemus</taxon>
    </lineage>
</organism>
<protein>
    <submittedName>
        <fullName evidence="1">Uncharacterized protein</fullName>
    </submittedName>
</protein>
<name>A0ABD2PFN1_9CUCU</name>
<dbReference type="EMBL" id="JABFTP020000186">
    <property type="protein sequence ID" value="KAL3289586.1"/>
    <property type="molecule type" value="Genomic_DNA"/>
</dbReference>